<dbReference type="InterPro" id="IPR057825">
    <property type="entry name" value="WWE_SEC23-DDH2"/>
</dbReference>
<dbReference type="Pfam" id="PF00536">
    <property type="entry name" value="SAM_1"/>
    <property type="match status" value="1"/>
</dbReference>
<dbReference type="InterPro" id="IPR058055">
    <property type="entry name" value="PA-PLA1"/>
</dbReference>
<organism evidence="4 5">
    <name type="scientific">Mizuhopecten yessoensis</name>
    <name type="common">Japanese scallop</name>
    <name type="synonym">Patinopecten yessoensis</name>
    <dbReference type="NCBI Taxonomy" id="6573"/>
    <lineage>
        <taxon>Eukaryota</taxon>
        <taxon>Metazoa</taxon>
        <taxon>Spiralia</taxon>
        <taxon>Lophotrochozoa</taxon>
        <taxon>Mollusca</taxon>
        <taxon>Bivalvia</taxon>
        <taxon>Autobranchia</taxon>
        <taxon>Pteriomorphia</taxon>
        <taxon>Pectinida</taxon>
        <taxon>Pectinoidea</taxon>
        <taxon>Pectinidae</taxon>
        <taxon>Mizuhopecten</taxon>
    </lineage>
</organism>
<feature type="compositionally biased region" description="Polar residues" evidence="2">
    <location>
        <begin position="158"/>
        <end position="189"/>
    </location>
</feature>
<evidence type="ECO:0000256" key="2">
    <source>
        <dbReference type="SAM" id="MobiDB-lite"/>
    </source>
</evidence>
<feature type="compositionally biased region" description="Basic and acidic residues" evidence="2">
    <location>
        <begin position="706"/>
        <end position="726"/>
    </location>
</feature>
<dbReference type="SUPFAM" id="SSF47769">
    <property type="entry name" value="SAM/Pointed domain"/>
    <property type="match status" value="1"/>
</dbReference>
<dbReference type="GO" id="GO:0004620">
    <property type="term" value="F:phospholipase activity"/>
    <property type="evidence" value="ECO:0007669"/>
    <property type="project" value="TreeGrafter"/>
</dbReference>
<dbReference type="PANTHER" id="PTHR23509:SF10">
    <property type="entry name" value="LD21067P"/>
    <property type="match status" value="1"/>
</dbReference>
<feature type="region of interest" description="Disordered" evidence="2">
    <location>
        <begin position="1"/>
        <end position="219"/>
    </location>
</feature>
<dbReference type="InterPro" id="IPR001660">
    <property type="entry name" value="SAM"/>
</dbReference>
<dbReference type="SMART" id="SM01127">
    <property type="entry name" value="DDHD"/>
    <property type="match status" value="1"/>
</dbReference>
<feature type="compositionally biased region" description="Low complexity" evidence="2">
    <location>
        <begin position="626"/>
        <end position="641"/>
    </location>
</feature>
<proteinExistence type="inferred from homology"/>
<dbReference type="InterPro" id="IPR013761">
    <property type="entry name" value="SAM/pointed_sf"/>
</dbReference>
<name>A0A210QSL4_MIZYE</name>
<feature type="compositionally biased region" description="Pro residues" evidence="2">
    <location>
        <begin position="209"/>
        <end position="219"/>
    </location>
</feature>
<comment type="similarity">
    <text evidence="1">Belongs to the PA-PLA1 family.</text>
</comment>
<comment type="caution">
    <text evidence="4">The sequence shown here is derived from an EMBL/GenBank/DDBJ whole genome shotgun (WGS) entry which is preliminary data.</text>
</comment>
<dbReference type="GO" id="GO:0046872">
    <property type="term" value="F:metal ion binding"/>
    <property type="evidence" value="ECO:0007669"/>
    <property type="project" value="InterPro"/>
</dbReference>
<protein>
    <submittedName>
        <fullName evidence="4">SEC23-interacting protein</fullName>
    </submittedName>
</protein>
<feature type="region of interest" description="Disordered" evidence="2">
    <location>
        <begin position="608"/>
        <end position="651"/>
    </location>
</feature>
<feature type="domain" description="DDHD" evidence="3">
    <location>
        <begin position="778"/>
        <end position="987"/>
    </location>
</feature>
<feature type="compositionally biased region" description="Polar residues" evidence="2">
    <location>
        <begin position="101"/>
        <end position="135"/>
    </location>
</feature>
<dbReference type="Pfam" id="PF23464">
    <property type="entry name" value="WWE_3"/>
    <property type="match status" value="1"/>
</dbReference>
<dbReference type="InterPro" id="IPR004177">
    <property type="entry name" value="DDHD_dom"/>
</dbReference>
<dbReference type="STRING" id="6573.A0A210QSL4"/>
<dbReference type="PROSITE" id="PS51043">
    <property type="entry name" value="DDHD"/>
    <property type="match status" value="1"/>
</dbReference>
<dbReference type="AlphaFoldDB" id="A0A210QSL4"/>
<dbReference type="GO" id="GO:0030134">
    <property type="term" value="C:COPII-coated ER to Golgi transport vesicle"/>
    <property type="evidence" value="ECO:0007669"/>
    <property type="project" value="TreeGrafter"/>
</dbReference>
<dbReference type="EMBL" id="NEDP02002114">
    <property type="protein sequence ID" value="OWF51709.1"/>
    <property type="molecule type" value="Genomic_DNA"/>
</dbReference>
<reference evidence="4 5" key="1">
    <citation type="journal article" date="2017" name="Nat. Ecol. Evol.">
        <title>Scallop genome provides insights into evolution of bilaterian karyotype and development.</title>
        <authorList>
            <person name="Wang S."/>
            <person name="Zhang J."/>
            <person name="Jiao W."/>
            <person name="Li J."/>
            <person name="Xun X."/>
            <person name="Sun Y."/>
            <person name="Guo X."/>
            <person name="Huan P."/>
            <person name="Dong B."/>
            <person name="Zhang L."/>
            <person name="Hu X."/>
            <person name="Sun X."/>
            <person name="Wang J."/>
            <person name="Zhao C."/>
            <person name="Wang Y."/>
            <person name="Wang D."/>
            <person name="Huang X."/>
            <person name="Wang R."/>
            <person name="Lv J."/>
            <person name="Li Y."/>
            <person name="Zhang Z."/>
            <person name="Liu B."/>
            <person name="Lu W."/>
            <person name="Hui Y."/>
            <person name="Liang J."/>
            <person name="Zhou Z."/>
            <person name="Hou R."/>
            <person name="Li X."/>
            <person name="Liu Y."/>
            <person name="Li H."/>
            <person name="Ning X."/>
            <person name="Lin Y."/>
            <person name="Zhao L."/>
            <person name="Xing Q."/>
            <person name="Dou J."/>
            <person name="Li Y."/>
            <person name="Mao J."/>
            <person name="Guo H."/>
            <person name="Dou H."/>
            <person name="Li T."/>
            <person name="Mu C."/>
            <person name="Jiang W."/>
            <person name="Fu Q."/>
            <person name="Fu X."/>
            <person name="Miao Y."/>
            <person name="Liu J."/>
            <person name="Yu Q."/>
            <person name="Li R."/>
            <person name="Liao H."/>
            <person name="Li X."/>
            <person name="Kong Y."/>
            <person name="Jiang Z."/>
            <person name="Chourrout D."/>
            <person name="Li R."/>
            <person name="Bao Z."/>
        </authorList>
    </citation>
    <scope>NUCLEOTIDE SEQUENCE [LARGE SCALE GENOMIC DNA]</scope>
    <source>
        <strain evidence="4 5">PY_sf001</strain>
    </source>
</reference>
<dbReference type="Pfam" id="PF02862">
    <property type="entry name" value="DDHD"/>
    <property type="match status" value="1"/>
</dbReference>
<feature type="region of interest" description="Disordered" evidence="2">
    <location>
        <begin position="1050"/>
        <end position="1084"/>
    </location>
</feature>
<feature type="region of interest" description="Disordered" evidence="2">
    <location>
        <begin position="693"/>
        <end position="726"/>
    </location>
</feature>
<accession>A0A210QSL4</accession>
<sequence length="1084" mass="119326">MADRNAKDSTPPPLLFMPAGGGLTLNPPDHPNVLMPVIQSEPSLLGSDEEGEADSFVGQSPPPGPNAPAQPSTFNLFQKPGGSGADPFSQVGHNPHPGPTPTSLFGSPAVTTATQPVVQPSLTPKSQPGQQSSFNGAPVSQPMFGSSPAPPPAVGNQFRKQQGQRLATYAQMPSGTYAGNQGSPNPYSLGQSPSMMPPGPQPSSIMSPGQPPYIPPTGGLPPVPPSIQPSVPMPTSSFPYGGPPVAQVNPTFSQASFTQKSQVTFDMDKSNFSGAPQGGFYQPVRAHWCFSKRVESKLIWFPFSLKDSLAIEEAHRSGMEVVPTDGGRYDVFMSNRTRKAVYWEEDPSPVVRSSWFYKREGDNRYVPYEEQIAQRLENEYQNAMTNNAWHKRLEFPGGETVVMHNQNVMVHFQPSSQPDEWGTVQEEGMRPRVVKRGVEDFESIQEGEPNQVDHLVFMVHGIGSFCDVKFRNIVECVDDFRSISLSLQQSHFKSHVDSNRIGRVEFLPVHWHSALHGDATGLDKMLKKITLPSTGKLRNFVNDTLMDILFYTSPTYCQMIAETVGEEMNRLYNLFLSRNPRFQGTVGVAGHSLGSTILFDLLLHQKDPSSPDLQPPTDSAPPQGNTSLSTSFTDDSHSTSSQNDGLEEEESEITLEELLAKVGLQDKLEVFHQEQIDMESLSMCSEGDLKDLGLPMGPRKKLQGLLKDEQHRKQRKSERVDRKAKEDIERRIREQLEEEMKSQAAQSKPSATRSASINVEYIQGVSGTGRPMVTYPQLAFKPSAFIAMGSPIGIFLSARGLDKVGEDFRLPTCSRLFNIFHPFDPVAYRLEPLVTLSAVNIKPVLIPHHKGRKRLHLELKESLSRVGADIKQKIVDSLKSTWTTINDFAKAHRSEPTLGDSLEQQVDSQISSVMHDLSQEEDDKLSIASSPEEDIYMGQMNEGRRIDYVLQERPIESFNDYLFALASHGCYWESEDTVLLVIRELYGPMGILPEMPDSSGKRLYTGPPPTGLPPTGLPRGIQQVPMMPQQPVGGPPQPFSPQVPLMSQQTSVPLMTPPSGPNISQGPPMGIAPPLQGFMRTGPK</sequence>
<dbReference type="PANTHER" id="PTHR23509">
    <property type="entry name" value="PA-PL1 PHOSPHOLIPASE FAMILY"/>
    <property type="match status" value="1"/>
</dbReference>
<gene>
    <name evidence="4" type="ORF">KP79_PYT16997</name>
</gene>
<feature type="compositionally biased region" description="Polar residues" evidence="2">
    <location>
        <begin position="616"/>
        <end position="625"/>
    </location>
</feature>
<evidence type="ECO:0000259" key="3">
    <source>
        <dbReference type="PROSITE" id="PS51043"/>
    </source>
</evidence>
<keyword evidence="5" id="KW-1185">Reference proteome</keyword>
<dbReference type="Proteomes" id="UP000242188">
    <property type="component" value="Unassembled WGS sequence"/>
</dbReference>
<evidence type="ECO:0000256" key="1">
    <source>
        <dbReference type="ARBA" id="ARBA00038464"/>
    </source>
</evidence>
<dbReference type="Gene3D" id="1.10.150.50">
    <property type="entry name" value="Transcription Factor, Ets-1"/>
    <property type="match status" value="1"/>
</dbReference>
<evidence type="ECO:0000313" key="5">
    <source>
        <dbReference type="Proteomes" id="UP000242188"/>
    </source>
</evidence>
<evidence type="ECO:0000313" key="4">
    <source>
        <dbReference type="EMBL" id="OWF51709.1"/>
    </source>
</evidence>
<dbReference type="OrthoDB" id="69269at2759"/>